<evidence type="ECO:0000256" key="3">
    <source>
        <dbReference type="ARBA" id="ARBA00022679"/>
    </source>
</evidence>
<accession>A0ABC9FMG1</accession>
<dbReference type="Proteomes" id="UP001497457">
    <property type="component" value="Chromosome 7b"/>
</dbReference>
<evidence type="ECO:0000256" key="5">
    <source>
        <dbReference type="ARBA" id="ARBA00023180"/>
    </source>
</evidence>
<keyword evidence="7" id="KW-0812">Transmembrane</keyword>
<reference evidence="8 9" key="2">
    <citation type="submission" date="2024-10" db="EMBL/GenBank/DDBJ databases">
        <authorList>
            <person name="Ryan C."/>
        </authorList>
    </citation>
    <scope>NUCLEOTIDE SEQUENCE [LARGE SCALE GENOMIC DNA]</scope>
</reference>
<dbReference type="PANTHER" id="PTHR31889">
    <property type="entry name" value="FUCOSYLTRANSFERASE 2-RELATED"/>
    <property type="match status" value="1"/>
</dbReference>
<dbReference type="InterPro" id="IPR004938">
    <property type="entry name" value="XG_FTase"/>
</dbReference>
<keyword evidence="3 7" id="KW-0808">Transferase</keyword>
<dbReference type="FunFam" id="3.40.50.11340:FF:000005">
    <property type="entry name" value="Galactoside 2-alpha-L-fucosyltransferase"/>
    <property type="match status" value="1"/>
</dbReference>
<dbReference type="GO" id="GO:0016757">
    <property type="term" value="F:glycosyltransferase activity"/>
    <property type="evidence" value="ECO:0007669"/>
    <property type="project" value="UniProtKB-KW"/>
</dbReference>
<evidence type="ECO:0000313" key="9">
    <source>
        <dbReference type="Proteomes" id="UP001497457"/>
    </source>
</evidence>
<sequence length="602" mass="65867">MEMTSGANNYRRVPDDELVGDPAAAAAEPWPPAAVREKETRRRRALAIAGLMALPLLVAFFVLGRESASTVWDFASAKLMNNAFFNNASPHHANPAAAADVDELLGGLLAPGMDRRSCRSRHELFRYFKHFPYAPSPYLLSKLRAYESLHRRCAPGTPLYADAISRLRSGRSTAAGGSEESCRYIVWLPFDGLGNRMLSMASGFLYALLTGRVFLVAVPPDSAGLFCEPFPNTTWLLPVEDFPVANLFGLGPRPDHSLARLLAKNKISVAGDGDLPTASNATAMAVPAYVYLSLGWQKADLRPFFCGENQRALAKVSWLLLYSDLYFAPSLYKIAGIHGELRRMFPEREATAHLLLRYLLHPGNAVWGLVTRYYGAYLAPANRRVGVQIRMSAAGDDHVPADDKYNQILACSRQERILPETAAVDEATPSAVTAAGDPTTTNGGGNTTAILVASLFAEYYERLRSRYYEHATTANCGGGGAWVGVFQPTHEEVQDTGKLEHNRKALAEIYLLSFSDELVTSGLSTFGYVSAGLAGVRPTILLTAFGHKVPEPPCWRAVSMEPCNLTPPPPDVKCRAKVVDEEDLARHLKVCEDWTKGVKLYD</sequence>
<evidence type="ECO:0000256" key="6">
    <source>
        <dbReference type="ARBA" id="ARBA00023316"/>
    </source>
</evidence>
<evidence type="ECO:0000256" key="1">
    <source>
        <dbReference type="ARBA" id="ARBA00010481"/>
    </source>
</evidence>
<keyword evidence="4 7" id="KW-0333">Golgi apparatus</keyword>
<dbReference type="AlphaFoldDB" id="A0ABC9FMG1"/>
<gene>
    <name evidence="8" type="ORF">URODEC1_LOCUS106855</name>
</gene>
<keyword evidence="7" id="KW-0472">Membrane</keyword>
<evidence type="ECO:0000256" key="2">
    <source>
        <dbReference type="ARBA" id="ARBA00022676"/>
    </source>
</evidence>
<evidence type="ECO:0000256" key="4">
    <source>
        <dbReference type="ARBA" id="ARBA00023034"/>
    </source>
</evidence>
<dbReference type="EMBL" id="OZ075117">
    <property type="protein sequence ID" value="CAL5077875.1"/>
    <property type="molecule type" value="Genomic_DNA"/>
</dbReference>
<comment type="subcellular location">
    <subcellularLocation>
        <location evidence="7">Golgi apparatus</location>
        <location evidence="7">Golgi stack membrane</location>
        <topology evidence="7">Single-pass type II membrane protein</topology>
    </subcellularLocation>
</comment>
<evidence type="ECO:0000313" key="8">
    <source>
        <dbReference type="EMBL" id="CAL5077875.1"/>
    </source>
</evidence>
<organism evidence="8 9">
    <name type="scientific">Urochloa decumbens</name>
    <dbReference type="NCBI Taxonomy" id="240449"/>
    <lineage>
        <taxon>Eukaryota</taxon>
        <taxon>Viridiplantae</taxon>
        <taxon>Streptophyta</taxon>
        <taxon>Embryophyta</taxon>
        <taxon>Tracheophyta</taxon>
        <taxon>Spermatophyta</taxon>
        <taxon>Magnoliopsida</taxon>
        <taxon>Liliopsida</taxon>
        <taxon>Poales</taxon>
        <taxon>Poaceae</taxon>
        <taxon>PACMAD clade</taxon>
        <taxon>Panicoideae</taxon>
        <taxon>Panicodae</taxon>
        <taxon>Paniceae</taxon>
        <taxon>Melinidinae</taxon>
        <taxon>Urochloa</taxon>
    </lineage>
</organism>
<keyword evidence="7" id="KW-1133">Transmembrane helix</keyword>
<dbReference type="PANTHER" id="PTHR31889:SF36">
    <property type="entry name" value="FUCOSYLTRANSFERASE"/>
    <property type="match status" value="1"/>
</dbReference>
<dbReference type="GO" id="GO:0071555">
    <property type="term" value="P:cell wall organization"/>
    <property type="evidence" value="ECO:0007669"/>
    <property type="project" value="UniProtKB-UniRule"/>
</dbReference>
<keyword evidence="5" id="KW-0325">Glycoprotein</keyword>
<feature type="transmembrane region" description="Helical" evidence="7">
    <location>
        <begin position="45"/>
        <end position="64"/>
    </location>
</feature>
<keyword evidence="6 7" id="KW-0961">Cell wall biogenesis/degradation</keyword>
<comment type="function">
    <text evidence="7">May be involved in cell wall biosynthesis.</text>
</comment>
<keyword evidence="9" id="KW-1185">Reference proteome</keyword>
<dbReference type="Gene3D" id="3.40.50.11340">
    <property type="match status" value="1"/>
</dbReference>
<evidence type="ECO:0000256" key="7">
    <source>
        <dbReference type="RuleBase" id="RU367004"/>
    </source>
</evidence>
<comment type="similarity">
    <text evidence="1 7">Belongs to the glycosyltransferase 37 family.</text>
</comment>
<dbReference type="EC" id="2.4.1.-" evidence="7"/>
<keyword evidence="2 7" id="KW-0328">Glycosyltransferase</keyword>
<proteinExistence type="inferred from homology"/>
<protein>
    <recommendedName>
        <fullName evidence="7">Fucosyltransferase</fullName>
        <ecNumber evidence="7">2.4.1.-</ecNumber>
    </recommendedName>
</protein>
<dbReference type="GO" id="GO:0032580">
    <property type="term" value="C:Golgi cisterna membrane"/>
    <property type="evidence" value="ECO:0007669"/>
    <property type="project" value="UniProtKB-SubCell"/>
</dbReference>
<dbReference type="Pfam" id="PF03254">
    <property type="entry name" value="XG_FTase"/>
    <property type="match status" value="1"/>
</dbReference>
<reference evidence="9" key="1">
    <citation type="submission" date="2024-06" db="EMBL/GenBank/DDBJ databases">
        <authorList>
            <person name="Ryan C."/>
        </authorList>
    </citation>
    <scope>NUCLEOTIDE SEQUENCE [LARGE SCALE GENOMIC DNA]</scope>
</reference>
<name>A0ABC9FMG1_9POAL</name>